<dbReference type="PANTHER" id="PTHR43537">
    <property type="entry name" value="TRANSCRIPTIONAL REGULATOR, GNTR FAMILY"/>
    <property type="match status" value="1"/>
</dbReference>
<dbReference type="Gene3D" id="1.10.10.10">
    <property type="entry name" value="Winged helix-like DNA-binding domain superfamily/Winged helix DNA-binding domain"/>
    <property type="match status" value="1"/>
</dbReference>
<dbReference type="SUPFAM" id="SSF48008">
    <property type="entry name" value="GntR ligand-binding domain-like"/>
    <property type="match status" value="1"/>
</dbReference>
<evidence type="ECO:0000259" key="4">
    <source>
        <dbReference type="PROSITE" id="PS50949"/>
    </source>
</evidence>
<dbReference type="CDD" id="cd07377">
    <property type="entry name" value="WHTH_GntR"/>
    <property type="match status" value="1"/>
</dbReference>
<accession>A0A7G9GG85</accession>
<dbReference type="InterPro" id="IPR000524">
    <property type="entry name" value="Tscrpt_reg_HTH_GntR"/>
</dbReference>
<keyword evidence="1" id="KW-0805">Transcription regulation</keyword>
<keyword evidence="3" id="KW-0804">Transcription</keyword>
<evidence type="ECO:0000313" key="5">
    <source>
        <dbReference type="EMBL" id="QNM09817.1"/>
    </source>
</evidence>
<dbReference type="GO" id="GO:0003677">
    <property type="term" value="F:DNA binding"/>
    <property type="evidence" value="ECO:0007669"/>
    <property type="project" value="UniProtKB-KW"/>
</dbReference>
<gene>
    <name evidence="5" type="ORF">H9Q79_05900</name>
</gene>
<dbReference type="PROSITE" id="PS50949">
    <property type="entry name" value="HTH_GNTR"/>
    <property type="match status" value="1"/>
</dbReference>
<dbReference type="SMART" id="SM00345">
    <property type="entry name" value="HTH_GNTR"/>
    <property type="match status" value="1"/>
</dbReference>
<organism evidence="5 6">
    <name type="scientific">Wansuia hejianensis</name>
    <dbReference type="NCBI Taxonomy" id="2763667"/>
    <lineage>
        <taxon>Bacteria</taxon>
        <taxon>Bacillati</taxon>
        <taxon>Bacillota</taxon>
        <taxon>Clostridia</taxon>
        <taxon>Lachnospirales</taxon>
        <taxon>Lachnospiraceae</taxon>
        <taxon>Wansuia</taxon>
    </lineage>
</organism>
<protein>
    <submittedName>
        <fullName evidence="5">GntR family transcriptional regulator</fullName>
    </submittedName>
</protein>
<dbReference type="InterPro" id="IPR008920">
    <property type="entry name" value="TF_FadR/GntR_C"/>
</dbReference>
<keyword evidence="6" id="KW-1185">Reference proteome</keyword>
<dbReference type="KEGG" id="whj:H9Q79_05900"/>
<dbReference type="InterPro" id="IPR011711">
    <property type="entry name" value="GntR_C"/>
</dbReference>
<dbReference type="EMBL" id="CP060635">
    <property type="protein sequence ID" value="QNM09817.1"/>
    <property type="molecule type" value="Genomic_DNA"/>
</dbReference>
<dbReference type="InterPro" id="IPR036388">
    <property type="entry name" value="WH-like_DNA-bd_sf"/>
</dbReference>
<dbReference type="Pfam" id="PF00392">
    <property type="entry name" value="GntR"/>
    <property type="match status" value="1"/>
</dbReference>
<keyword evidence="2" id="KW-0238">DNA-binding</keyword>
<dbReference type="InterPro" id="IPR036390">
    <property type="entry name" value="WH_DNA-bd_sf"/>
</dbReference>
<feature type="domain" description="HTH gntR-type" evidence="4">
    <location>
        <begin position="6"/>
        <end position="73"/>
    </location>
</feature>
<dbReference type="Gene3D" id="1.20.120.530">
    <property type="entry name" value="GntR ligand-binding domain-like"/>
    <property type="match status" value="1"/>
</dbReference>
<dbReference type="SUPFAM" id="SSF46785">
    <property type="entry name" value="Winged helix' DNA-binding domain"/>
    <property type="match status" value="1"/>
</dbReference>
<evidence type="ECO:0000256" key="3">
    <source>
        <dbReference type="ARBA" id="ARBA00023163"/>
    </source>
</evidence>
<dbReference type="RefSeq" id="WP_249329400.1">
    <property type="nucleotide sequence ID" value="NZ_CP060635.1"/>
</dbReference>
<sequence length="212" mass="24846">MDINTNSLAEQFANLILEMIMNKELTSGQQIPTKEIAQNYGVSAMPVRQALRELCDKKLVVNKARVGYFVASYTPEELIQISSCRRMFEMYCLDNFFDSLDLEKLHELYQRIQQNTGDHFDNLQYQKDDAALHSSFVKASKNPYLLDHYNQIKDLFSLCIIYDDNMEDNYLSRAEHLRLLEYIFARKKSIALLELKNHLDRVDRTIMMIGKI</sequence>
<dbReference type="AlphaFoldDB" id="A0A7G9GG85"/>
<name>A0A7G9GG85_9FIRM</name>
<dbReference type="Proteomes" id="UP000515860">
    <property type="component" value="Chromosome"/>
</dbReference>
<evidence type="ECO:0000256" key="2">
    <source>
        <dbReference type="ARBA" id="ARBA00023125"/>
    </source>
</evidence>
<evidence type="ECO:0000256" key="1">
    <source>
        <dbReference type="ARBA" id="ARBA00023015"/>
    </source>
</evidence>
<proteinExistence type="predicted"/>
<dbReference type="Pfam" id="PF07729">
    <property type="entry name" value="FCD"/>
    <property type="match status" value="1"/>
</dbReference>
<dbReference type="PANTHER" id="PTHR43537:SF24">
    <property type="entry name" value="GLUCONATE OPERON TRANSCRIPTIONAL REPRESSOR"/>
    <property type="match status" value="1"/>
</dbReference>
<evidence type="ECO:0000313" key="6">
    <source>
        <dbReference type="Proteomes" id="UP000515860"/>
    </source>
</evidence>
<reference evidence="5 6" key="1">
    <citation type="submission" date="2020-08" db="EMBL/GenBank/DDBJ databases">
        <authorList>
            <person name="Liu C."/>
            <person name="Sun Q."/>
        </authorList>
    </citation>
    <scope>NUCLEOTIDE SEQUENCE [LARGE SCALE GENOMIC DNA]</scope>
    <source>
        <strain evidence="5 6">NSJ-29</strain>
    </source>
</reference>
<dbReference type="GO" id="GO:0003700">
    <property type="term" value="F:DNA-binding transcription factor activity"/>
    <property type="evidence" value="ECO:0007669"/>
    <property type="project" value="InterPro"/>
</dbReference>